<evidence type="ECO:0000256" key="4">
    <source>
        <dbReference type="ARBA" id="ARBA00034320"/>
    </source>
</evidence>
<sequence>MGTRGIPVTIIAGFLGSGKTTLLNHLLGNRAGLRIGVIVNDFGSVNIDGMAVAGQVDSMRMLDNGCLCCAVDASGLDAMLDRLARPGAPIDAIVIEASGLAEPRAMIRMLLASGNPLIEYGGLVEVVDAAEFPATRQRHPELDTHIGLADLVVLNKTDRLTAGELADRHAAVARLAGDAAVLPVSHGSVPTELLFEPAERPVGTRVGEQLSLADLVADAAECAADEEHPHLHSMYQTMTYFAPDPLHPREFVRFATERPNGLYRMKGFVDFGSPGDRRKYSVQTVGAFLRFERSRWSPGEQRASQLVLIGAGLDEPAVRERLDSCRVAVHGAVDDQAMLPVHRYLRG</sequence>
<gene>
    <name evidence="7" type="ORF">EV191_103323</name>
</gene>
<dbReference type="Pfam" id="PF02492">
    <property type="entry name" value="cobW"/>
    <property type="match status" value="1"/>
</dbReference>
<comment type="catalytic activity">
    <reaction evidence="5">
        <text>GTP + H2O = GDP + phosphate + H(+)</text>
        <dbReference type="Rhea" id="RHEA:19669"/>
        <dbReference type="ChEBI" id="CHEBI:15377"/>
        <dbReference type="ChEBI" id="CHEBI:15378"/>
        <dbReference type="ChEBI" id="CHEBI:37565"/>
        <dbReference type="ChEBI" id="CHEBI:43474"/>
        <dbReference type="ChEBI" id="CHEBI:58189"/>
    </reaction>
    <physiologicalReaction direction="left-to-right" evidence="5">
        <dbReference type="Rhea" id="RHEA:19670"/>
    </physiologicalReaction>
</comment>
<dbReference type="Gene3D" id="3.30.1220.10">
    <property type="entry name" value="CobW-like, C-terminal domain"/>
    <property type="match status" value="1"/>
</dbReference>
<dbReference type="SUPFAM" id="SSF52540">
    <property type="entry name" value="P-loop containing nucleoside triphosphate hydrolases"/>
    <property type="match status" value="1"/>
</dbReference>
<organism evidence="7 8">
    <name type="scientific">Tamaricihabitans halophyticus</name>
    <dbReference type="NCBI Taxonomy" id="1262583"/>
    <lineage>
        <taxon>Bacteria</taxon>
        <taxon>Bacillati</taxon>
        <taxon>Actinomycetota</taxon>
        <taxon>Actinomycetes</taxon>
        <taxon>Pseudonocardiales</taxon>
        <taxon>Pseudonocardiaceae</taxon>
        <taxon>Tamaricihabitans</taxon>
    </lineage>
</organism>
<dbReference type="SUPFAM" id="SSF90002">
    <property type="entry name" value="Hypothetical protein YjiA, C-terminal domain"/>
    <property type="match status" value="1"/>
</dbReference>
<dbReference type="Pfam" id="PF07683">
    <property type="entry name" value="CobW_C"/>
    <property type="match status" value="1"/>
</dbReference>
<name>A0A4R2QYJ7_9PSEU</name>
<dbReference type="GO" id="GO:0005737">
    <property type="term" value="C:cytoplasm"/>
    <property type="evidence" value="ECO:0007669"/>
    <property type="project" value="TreeGrafter"/>
</dbReference>
<dbReference type="RefSeq" id="WP_132877030.1">
    <property type="nucleotide sequence ID" value="NZ_SLXQ01000003.1"/>
</dbReference>
<evidence type="ECO:0000256" key="3">
    <source>
        <dbReference type="ARBA" id="ARBA00023186"/>
    </source>
</evidence>
<keyword evidence="1" id="KW-0547">Nucleotide-binding</keyword>
<dbReference type="Proteomes" id="UP000294911">
    <property type="component" value="Unassembled WGS sequence"/>
</dbReference>
<evidence type="ECO:0000313" key="8">
    <source>
        <dbReference type="Proteomes" id="UP000294911"/>
    </source>
</evidence>
<feature type="domain" description="CobW C-terminal" evidence="6">
    <location>
        <begin position="235"/>
        <end position="326"/>
    </location>
</feature>
<comment type="caution">
    <text evidence="7">The sequence shown here is derived from an EMBL/GenBank/DDBJ whole genome shotgun (WGS) entry which is preliminary data.</text>
</comment>
<dbReference type="InterPro" id="IPR051316">
    <property type="entry name" value="Zinc-reg_GTPase_activator"/>
</dbReference>
<comment type="similarity">
    <text evidence="4">Belongs to the SIMIBI class G3E GTPase family. ZNG1 subfamily.</text>
</comment>
<dbReference type="SMART" id="SM00833">
    <property type="entry name" value="CobW_C"/>
    <property type="match status" value="1"/>
</dbReference>
<dbReference type="GO" id="GO:0000166">
    <property type="term" value="F:nucleotide binding"/>
    <property type="evidence" value="ECO:0007669"/>
    <property type="project" value="UniProtKB-KW"/>
</dbReference>
<dbReference type="InterPro" id="IPR011629">
    <property type="entry name" value="CobW-like_C"/>
</dbReference>
<evidence type="ECO:0000313" key="7">
    <source>
        <dbReference type="EMBL" id="TCP54279.1"/>
    </source>
</evidence>
<dbReference type="InterPro" id="IPR003495">
    <property type="entry name" value="CobW/HypB/UreG_nucleotide-bd"/>
</dbReference>
<dbReference type="PANTHER" id="PTHR13748">
    <property type="entry name" value="COBW-RELATED"/>
    <property type="match status" value="1"/>
</dbReference>
<reference evidence="7 8" key="1">
    <citation type="submission" date="2019-03" db="EMBL/GenBank/DDBJ databases">
        <title>Genomic Encyclopedia of Type Strains, Phase IV (KMG-IV): sequencing the most valuable type-strain genomes for metagenomic binning, comparative biology and taxonomic classification.</title>
        <authorList>
            <person name="Goeker M."/>
        </authorList>
    </citation>
    <scope>NUCLEOTIDE SEQUENCE [LARGE SCALE GENOMIC DNA]</scope>
    <source>
        <strain evidence="7 8">DSM 45765</strain>
    </source>
</reference>
<dbReference type="OrthoDB" id="9808822at2"/>
<accession>A0A4R2QYJ7</accession>
<evidence type="ECO:0000256" key="5">
    <source>
        <dbReference type="ARBA" id="ARBA00049117"/>
    </source>
</evidence>
<keyword evidence="8" id="KW-1185">Reference proteome</keyword>
<dbReference type="InterPro" id="IPR027417">
    <property type="entry name" value="P-loop_NTPase"/>
</dbReference>
<dbReference type="CDD" id="cd03112">
    <property type="entry name" value="CobW-like"/>
    <property type="match status" value="1"/>
</dbReference>
<evidence type="ECO:0000256" key="1">
    <source>
        <dbReference type="ARBA" id="ARBA00022741"/>
    </source>
</evidence>
<proteinExistence type="inferred from homology"/>
<dbReference type="InterPro" id="IPR036627">
    <property type="entry name" value="CobW-likC_sf"/>
</dbReference>
<keyword evidence="2" id="KW-0378">Hydrolase</keyword>
<dbReference type="Gene3D" id="3.40.50.300">
    <property type="entry name" value="P-loop containing nucleotide triphosphate hydrolases"/>
    <property type="match status" value="1"/>
</dbReference>
<evidence type="ECO:0000259" key="6">
    <source>
        <dbReference type="SMART" id="SM00833"/>
    </source>
</evidence>
<protein>
    <submittedName>
        <fullName evidence="7">G3E family GTPase</fullName>
    </submittedName>
</protein>
<evidence type="ECO:0000256" key="2">
    <source>
        <dbReference type="ARBA" id="ARBA00022801"/>
    </source>
</evidence>
<dbReference type="AlphaFoldDB" id="A0A4R2QYJ7"/>
<dbReference type="GO" id="GO:0016787">
    <property type="term" value="F:hydrolase activity"/>
    <property type="evidence" value="ECO:0007669"/>
    <property type="project" value="UniProtKB-KW"/>
</dbReference>
<dbReference type="PANTHER" id="PTHR13748:SF62">
    <property type="entry name" value="COBW DOMAIN-CONTAINING PROTEIN"/>
    <property type="match status" value="1"/>
</dbReference>
<dbReference type="EMBL" id="SLXQ01000003">
    <property type="protein sequence ID" value="TCP54279.1"/>
    <property type="molecule type" value="Genomic_DNA"/>
</dbReference>
<keyword evidence="3" id="KW-0143">Chaperone</keyword>